<protein>
    <submittedName>
        <fullName evidence="2">Uncharacterized protein</fullName>
    </submittedName>
</protein>
<keyword evidence="3" id="KW-1185">Reference proteome</keyword>
<evidence type="ECO:0000313" key="2">
    <source>
        <dbReference type="EMBL" id="KAL3882000.1"/>
    </source>
</evidence>
<feature type="compositionally biased region" description="Pro residues" evidence="1">
    <location>
        <begin position="988"/>
        <end position="1003"/>
    </location>
</feature>
<feature type="compositionally biased region" description="Basic and acidic residues" evidence="1">
    <location>
        <begin position="410"/>
        <end position="420"/>
    </location>
</feature>
<reference evidence="2 3" key="1">
    <citation type="submission" date="2024-11" db="EMBL/GenBank/DDBJ databases">
        <title>Chromosome-level genome assembly of the freshwater bivalve Anodonta woodiana.</title>
        <authorList>
            <person name="Chen X."/>
        </authorList>
    </citation>
    <scope>NUCLEOTIDE SEQUENCE [LARGE SCALE GENOMIC DNA]</scope>
    <source>
        <strain evidence="2">MN2024</strain>
        <tissue evidence="2">Gills</tissue>
    </source>
</reference>
<dbReference type="EMBL" id="JBJQND010000003">
    <property type="protein sequence ID" value="KAL3882000.1"/>
    <property type="molecule type" value="Genomic_DNA"/>
</dbReference>
<dbReference type="Proteomes" id="UP001634394">
    <property type="component" value="Unassembled WGS sequence"/>
</dbReference>
<proteinExistence type="predicted"/>
<gene>
    <name evidence="2" type="ORF">ACJMK2_028381</name>
</gene>
<dbReference type="AlphaFoldDB" id="A0ABD3X8G0"/>
<feature type="region of interest" description="Disordered" evidence="1">
    <location>
        <begin position="23"/>
        <end position="55"/>
    </location>
</feature>
<name>A0ABD3X8G0_SINWO</name>
<evidence type="ECO:0000256" key="1">
    <source>
        <dbReference type="SAM" id="MobiDB-lite"/>
    </source>
</evidence>
<accession>A0ABD3X8G0</accession>
<feature type="compositionally biased region" description="Basic and acidic residues" evidence="1">
    <location>
        <begin position="38"/>
        <end position="55"/>
    </location>
</feature>
<sequence length="1009" mass="111943">MAVLNAFVRNGFGCGNNWRTRRELPDLDGHPSCPQNTKRPETKTSPDVTKFDEDVKGVAESERFAKANTGHPEDVTEDCTINVVDQDKNMTTSSDNKIVNDNVHYVNIDEIMTDEASSNTHDVLSENIKQKTLQEHVIHSDDETKDKKKEKKLHFFAFGKNKTKHKNKQLKCEQTKEESMTWQAVLSEKDSSKPKEEEIYASSSMMLVSNTDSEDRKIQGPPPPPLFADFSMQDGSFYSEAIKNRVVFMDSVSSNSVTVSKDPDDISKVNAISGVMKHDEAVRSGIPSDYGSPSSEPPTSQSDKQNITRNGKDFVLQMKANITDKKKKRWSFNFYDSRKKPQNLDAGIILTNTTGKESEKKHGAFRRFGIRALSQPKSNDEDSRTSSLLEDEKAHNKASKKSPSALKSLKLKDIKNNEKMNRRKSTTDVPIDYEESRSILTTVAESKETDRRRRSLITDDELRIEESDAFEGVSLSSLEENDAIHKEDSQPLPHETVSQKDNIQRNVSYQEEPAKTEAFADVTAQQMLDATVEAVNTPAEQSVKPAIPQIPAHLYVDCLKDTVIPLSSTLQSLKCTTDRAISTGIIPKPLEFALVQQTVKSSNDIIDAANTRIPFVCFEHDNVVKLEESGNSIQSIQRVDMCIPPASESIEVGNDAVIYTVSAHKPVTLANDAVINSSKAETYSAGTRDTAIPTNTAKQSSDLEKESVFVKLNAKDSSSFTKKTAHPAFSNRQTLLVKATDSDSFSDGISRKGNISSVAPTGLAKKKEHTANVSSGQINYNERGCVAQGIPIPCIHEAVQSFLLRRERIALEREEKLHLKSTEHEKMCLTSIQQTQDKQMWCPENVLNEKQNHKGKVKHTNANIKNQIPYEAGGNEGSQSDTVFNIVSTRLSEIEDIQDIAPDVANKLLCDLKRSSVLSLPITNNTSFRQGKVQICKDVGVQAPDVYLPLDDVFGFRSVPAENCRHVGVQFPETVETCTTDQINNNSQPPPLSPPPPPPPPPTTTTKTP</sequence>
<feature type="region of interest" description="Disordered" evidence="1">
    <location>
        <begin position="980"/>
        <end position="1009"/>
    </location>
</feature>
<evidence type="ECO:0000313" key="3">
    <source>
        <dbReference type="Proteomes" id="UP001634394"/>
    </source>
</evidence>
<feature type="compositionally biased region" description="Basic and acidic residues" evidence="1">
    <location>
        <begin position="378"/>
        <end position="395"/>
    </location>
</feature>
<comment type="caution">
    <text evidence="2">The sequence shown here is derived from an EMBL/GenBank/DDBJ whole genome shotgun (WGS) entry which is preliminary data.</text>
</comment>
<feature type="region of interest" description="Disordered" evidence="1">
    <location>
        <begin position="355"/>
        <end position="430"/>
    </location>
</feature>
<organism evidence="2 3">
    <name type="scientific">Sinanodonta woodiana</name>
    <name type="common">Chinese pond mussel</name>
    <name type="synonym">Anodonta woodiana</name>
    <dbReference type="NCBI Taxonomy" id="1069815"/>
    <lineage>
        <taxon>Eukaryota</taxon>
        <taxon>Metazoa</taxon>
        <taxon>Spiralia</taxon>
        <taxon>Lophotrochozoa</taxon>
        <taxon>Mollusca</taxon>
        <taxon>Bivalvia</taxon>
        <taxon>Autobranchia</taxon>
        <taxon>Heteroconchia</taxon>
        <taxon>Palaeoheterodonta</taxon>
        <taxon>Unionida</taxon>
        <taxon>Unionoidea</taxon>
        <taxon>Unionidae</taxon>
        <taxon>Unioninae</taxon>
        <taxon>Sinanodonta</taxon>
    </lineage>
</organism>
<feature type="compositionally biased region" description="Polar residues" evidence="1">
    <location>
        <begin position="291"/>
        <end position="307"/>
    </location>
</feature>
<feature type="region of interest" description="Disordered" evidence="1">
    <location>
        <begin position="283"/>
        <end position="307"/>
    </location>
</feature>